<evidence type="ECO:0000256" key="3">
    <source>
        <dbReference type="SAM" id="MobiDB-lite"/>
    </source>
</evidence>
<dbReference type="InterPro" id="IPR004328">
    <property type="entry name" value="BRO1_dom"/>
</dbReference>
<dbReference type="Proteomes" id="UP000813824">
    <property type="component" value="Unassembled WGS sequence"/>
</dbReference>
<dbReference type="SMART" id="SM01041">
    <property type="entry name" value="BRO1"/>
    <property type="match status" value="1"/>
</dbReference>
<dbReference type="Gene3D" id="1.25.40.280">
    <property type="entry name" value="alix/aip1 like domains"/>
    <property type="match status" value="1"/>
</dbReference>
<reference evidence="6" key="1">
    <citation type="journal article" date="2021" name="New Phytol.">
        <title>Evolutionary innovations through gain and loss of genes in the ectomycorrhizal Boletales.</title>
        <authorList>
            <person name="Wu G."/>
            <person name="Miyauchi S."/>
            <person name="Morin E."/>
            <person name="Kuo A."/>
            <person name="Drula E."/>
            <person name="Varga T."/>
            <person name="Kohler A."/>
            <person name="Feng B."/>
            <person name="Cao Y."/>
            <person name="Lipzen A."/>
            <person name="Daum C."/>
            <person name="Hundley H."/>
            <person name="Pangilinan J."/>
            <person name="Johnson J."/>
            <person name="Barry K."/>
            <person name="LaButti K."/>
            <person name="Ng V."/>
            <person name="Ahrendt S."/>
            <person name="Min B."/>
            <person name="Choi I.G."/>
            <person name="Park H."/>
            <person name="Plett J.M."/>
            <person name="Magnuson J."/>
            <person name="Spatafora J.W."/>
            <person name="Nagy L.G."/>
            <person name="Henrissat B."/>
            <person name="Grigoriev I.V."/>
            <person name="Yang Z.L."/>
            <person name="Xu J."/>
            <person name="Martin F.M."/>
        </authorList>
    </citation>
    <scope>NUCLEOTIDE SEQUENCE</scope>
    <source>
        <strain evidence="6">KKN 215</strain>
    </source>
</reference>
<dbReference type="InterPro" id="IPR025304">
    <property type="entry name" value="ALIX_V_dom"/>
</dbReference>
<comment type="similarity">
    <text evidence="1">Belongs to the palA/RIM20 family.</text>
</comment>
<dbReference type="Pfam" id="PF13949">
    <property type="entry name" value="ALIX_LYPXL_bnd"/>
    <property type="match status" value="1"/>
</dbReference>
<evidence type="ECO:0000259" key="5">
    <source>
        <dbReference type="PROSITE" id="PS51180"/>
    </source>
</evidence>
<sequence length="810" mass="91294">MPNQLSIPFKRTTDIPIRAAARKYISDKYNDTHPDALKWDVSQWEDLRKDAVGGTVHADRVKALQLYHAQLVFILTKLPTDIGLEIPYYPAFNSSGSPVTLRNLAYERAAVLFNLSALHSQLAAAEDRASPQGLKQAIASYQNAAGTLNYLSTTATPKLRASITTEAMPLELSEPFVDHLEALMLAQAQECVWQRAVMDNYKNAVIAKLAKSVSSYYQRSLSQARDASPSIRHFLPSGWLAHLETKQLHFEAAAQVRKSIDDLEANRYGNELTRLSLAKTLAQKGFDVARRAAVAPAILNDIRSVLDNVQKNLHRAERDNDLIYHQDVPPATSLPPIQDASMVQSLVAKALLEPKTIVKPDAVIFGELLGWGARRAIDIYKDRCQNWIREEVMGRAQRLDDVVTETLRSLNLPGSLEALEKPIGLPPSLLKKAEEVRLEKGPERIESSIESVQKLAQQDMDILNEAMDIMDQEAEEDEQFRAENPTARLPSHEANQELVAKAQRYRGVLDQANESDEIVRTKWDEWETNISELTWDEADLEAIIPSSTATPAARRGVPNSTQSHVRALRVALESLDDVQRGRREQVARATRLADAEDITPRILKAASGFEQWVEVQPAMLEDVLEEELAKFDKFAAAIQEGETRQQSLLDTIKERNELFLRSRKDDPIVKEREHALQSLDLAYHKYKEITRNLDEGLKFYNDFSGILTQFRESCKEWVNLRRHEAHQLTEAMEAMSLANAASLPSHPPEPPERPVKEELRREERPKSGKADEFRPVLDLPPPDSSEWEAPALPPAPTREYGKIPVKKGRR</sequence>
<feature type="coiled-coil region" evidence="2">
    <location>
        <begin position="299"/>
        <end position="326"/>
    </location>
</feature>
<dbReference type="AlphaFoldDB" id="A0A8K0XMA2"/>
<dbReference type="InterPro" id="IPR003309">
    <property type="entry name" value="SCAN_dom"/>
</dbReference>
<dbReference type="GO" id="GO:0005768">
    <property type="term" value="C:endosome"/>
    <property type="evidence" value="ECO:0007669"/>
    <property type="project" value="TreeGrafter"/>
</dbReference>
<dbReference type="PANTHER" id="PTHR23030:SF39">
    <property type="entry name" value="PROGRAMMED CELL DEATH 6-INTERACTING PROTEIN"/>
    <property type="match status" value="1"/>
</dbReference>
<dbReference type="PROSITE" id="PS51180">
    <property type="entry name" value="BRO1"/>
    <property type="match status" value="1"/>
</dbReference>
<dbReference type="PROSITE" id="PS50804">
    <property type="entry name" value="SCAN_BOX"/>
    <property type="match status" value="1"/>
</dbReference>
<evidence type="ECO:0000313" key="6">
    <source>
        <dbReference type="EMBL" id="KAH8092591.1"/>
    </source>
</evidence>
<accession>A0A8K0XMA2</accession>
<evidence type="ECO:0000259" key="4">
    <source>
        <dbReference type="PROSITE" id="PS50804"/>
    </source>
</evidence>
<name>A0A8K0XMA2_9AGAR</name>
<dbReference type="Gene3D" id="1.20.140.50">
    <property type="entry name" value="alix/aip1 like domains"/>
    <property type="match status" value="1"/>
</dbReference>
<feature type="domain" description="BRO1" evidence="5">
    <location>
        <begin position="3"/>
        <end position="403"/>
    </location>
</feature>
<dbReference type="Pfam" id="PF03097">
    <property type="entry name" value="BRO1"/>
    <property type="match status" value="1"/>
</dbReference>
<feature type="domain" description="SCAN box" evidence="4">
    <location>
        <begin position="372"/>
        <end position="410"/>
    </location>
</feature>
<proteinExistence type="inferred from homology"/>
<gene>
    <name evidence="6" type="ORF">BXZ70DRAFT_950591</name>
</gene>
<dbReference type="CDD" id="cd09241">
    <property type="entry name" value="BRO1_ScRim20-like"/>
    <property type="match status" value="1"/>
</dbReference>
<keyword evidence="2" id="KW-0175">Coiled coil</keyword>
<evidence type="ECO:0000256" key="1">
    <source>
        <dbReference type="ARBA" id="ARBA00038154"/>
    </source>
</evidence>
<keyword evidence="7" id="KW-1185">Reference proteome</keyword>
<organism evidence="6 7">
    <name type="scientific">Cristinia sonorae</name>
    <dbReference type="NCBI Taxonomy" id="1940300"/>
    <lineage>
        <taxon>Eukaryota</taxon>
        <taxon>Fungi</taxon>
        <taxon>Dikarya</taxon>
        <taxon>Basidiomycota</taxon>
        <taxon>Agaricomycotina</taxon>
        <taxon>Agaricomycetes</taxon>
        <taxon>Agaricomycetidae</taxon>
        <taxon>Agaricales</taxon>
        <taxon>Pleurotineae</taxon>
        <taxon>Stephanosporaceae</taxon>
        <taxon>Cristinia</taxon>
    </lineage>
</organism>
<protein>
    <submittedName>
        <fullName evidence="6">PH-response regulator</fullName>
    </submittedName>
</protein>
<dbReference type="PANTHER" id="PTHR23030">
    <property type="entry name" value="PCD6 INTERACTING PROTEIN-RELATED"/>
    <property type="match status" value="1"/>
</dbReference>
<dbReference type="InterPro" id="IPR038499">
    <property type="entry name" value="BRO1_sf"/>
</dbReference>
<dbReference type="Gene3D" id="1.20.120.560">
    <property type="entry name" value="alix/aip1 in complex with the ypdl late domain"/>
    <property type="match status" value="1"/>
</dbReference>
<dbReference type="OrthoDB" id="64867at2759"/>
<comment type="caution">
    <text evidence="6">The sequence shown here is derived from an EMBL/GenBank/DDBJ whole genome shotgun (WGS) entry which is preliminary data.</text>
</comment>
<dbReference type="EMBL" id="JAEVFJ010000031">
    <property type="protein sequence ID" value="KAH8092591.1"/>
    <property type="molecule type" value="Genomic_DNA"/>
</dbReference>
<feature type="region of interest" description="Disordered" evidence="3">
    <location>
        <begin position="740"/>
        <end position="810"/>
    </location>
</feature>
<feature type="compositionally biased region" description="Basic and acidic residues" evidence="3">
    <location>
        <begin position="749"/>
        <end position="775"/>
    </location>
</feature>
<evidence type="ECO:0000256" key="2">
    <source>
        <dbReference type="SAM" id="Coils"/>
    </source>
</evidence>
<evidence type="ECO:0000313" key="7">
    <source>
        <dbReference type="Proteomes" id="UP000813824"/>
    </source>
</evidence>